<evidence type="ECO:0000259" key="3">
    <source>
        <dbReference type="Pfam" id="PF12571"/>
    </source>
</evidence>
<proteinExistence type="predicted"/>
<feature type="domain" description="Phage tail fibre protein N-terminal" evidence="3">
    <location>
        <begin position="6"/>
        <end position="153"/>
    </location>
</feature>
<name>G5S7G0_SALET</name>
<dbReference type="InterPro" id="IPR005068">
    <property type="entry name" value="Phage_lambda_Stf-r2"/>
</dbReference>
<gene>
    <name evidence="4" type="ORF">LTSEWAN_0757</name>
</gene>
<dbReference type="GO" id="GO:0019062">
    <property type="term" value="P:virion attachment to host cell"/>
    <property type="evidence" value="ECO:0007669"/>
    <property type="project" value="InterPro"/>
</dbReference>
<evidence type="ECO:0000256" key="1">
    <source>
        <dbReference type="ARBA" id="ARBA00004328"/>
    </source>
</evidence>
<comment type="subcellular location">
    <subcellularLocation>
        <location evidence="1">Virion</location>
    </subcellularLocation>
</comment>
<reference evidence="4 5" key="1">
    <citation type="journal article" date="2011" name="BMC Genomics">
        <title>Genome sequencing reveals diversification of virulence factor content and possible host adaptation in distinct subpopulations of Salmonella enterica.</title>
        <authorList>
            <person name="den Bakker H.C."/>
            <person name="Moreno Switt A.I."/>
            <person name="Govoni G."/>
            <person name="Cummings C.A."/>
            <person name="Ranieri M.L."/>
            <person name="Degoricija L."/>
            <person name="Hoelzer K."/>
            <person name="Rodriguez-Rivera L.D."/>
            <person name="Brown S."/>
            <person name="Bolchacova E."/>
            <person name="Furtado M.R."/>
            <person name="Wiedmann M."/>
        </authorList>
    </citation>
    <scope>NUCLEOTIDE SEQUENCE [LARGE SCALE GENOMIC DNA]</scope>
    <source>
        <strain evidence="4 5">A4-580</strain>
    </source>
</reference>
<keyword evidence="2" id="KW-0945">Host-virus interaction</keyword>
<dbReference type="InterPro" id="IPR051934">
    <property type="entry name" value="Phage_Tail_Fiber_Structural"/>
</dbReference>
<dbReference type="Proteomes" id="UP000003536">
    <property type="component" value="Unassembled WGS sequence"/>
</dbReference>
<organism evidence="4 5">
    <name type="scientific">Salmonella enterica subsp. enterica serovar Wandsworth str. A4-580</name>
    <dbReference type="NCBI Taxonomy" id="913086"/>
    <lineage>
        <taxon>Bacteria</taxon>
        <taxon>Pseudomonadati</taxon>
        <taxon>Pseudomonadota</taxon>
        <taxon>Gammaproteobacteria</taxon>
        <taxon>Enterobacterales</taxon>
        <taxon>Enterobacteriaceae</taxon>
        <taxon>Salmonella</taxon>
    </lineage>
</organism>
<dbReference type="InterPro" id="IPR022225">
    <property type="entry name" value="Phage_tail_fibre_N"/>
</dbReference>
<dbReference type="AlphaFoldDB" id="G5S7G0"/>
<dbReference type="Gene3D" id="6.20.70.20">
    <property type="match status" value="1"/>
</dbReference>
<evidence type="ECO:0000256" key="2">
    <source>
        <dbReference type="ARBA" id="ARBA00022581"/>
    </source>
</evidence>
<dbReference type="PANTHER" id="PTHR35191:SF1">
    <property type="entry name" value="PROPHAGE SIDE TAIL FIBER PROTEIN HOMOLOG STFQ-RELATED"/>
    <property type="match status" value="1"/>
</dbReference>
<dbReference type="Pfam" id="PF12571">
    <property type="entry name" value="Phage_tail_fib"/>
    <property type="match status" value="1"/>
</dbReference>
<dbReference type="GO" id="GO:0046718">
    <property type="term" value="P:symbiont entry into host cell"/>
    <property type="evidence" value="ECO:0007669"/>
    <property type="project" value="InterPro"/>
</dbReference>
<dbReference type="EMBL" id="AFCX01000252">
    <property type="protein sequence ID" value="EHD05997.1"/>
    <property type="molecule type" value="Genomic_DNA"/>
</dbReference>
<comment type="caution">
    <text evidence="4">The sequence shown here is derived from an EMBL/GenBank/DDBJ whole genome shotgun (WGS) entry which is preliminary data.</text>
</comment>
<dbReference type="Pfam" id="PF03406">
    <property type="entry name" value="Phage_fiber_2"/>
    <property type="match status" value="1"/>
</dbReference>
<dbReference type="PATRIC" id="fig|913086.3.peg.600"/>
<dbReference type="PANTHER" id="PTHR35191">
    <property type="entry name" value="PROPHAGE SIDE TAIL FIBER PROTEIN HOMOLOG STFQ-RELATED"/>
    <property type="match status" value="1"/>
</dbReference>
<accession>G5S7G0</accession>
<evidence type="ECO:0000313" key="4">
    <source>
        <dbReference type="EMBL" id="EHD05997.1"/>
    </source>
</evidence>
<evidence type="ECO:0000313" key="5">
    <source>
        <dbReference type="Proteomes" id="UP000003536"/>
    </source>
</evidence>
<protein>
    <submittedName>
        <fullName evidence="4">Phage tail fiber protein</fullName>
    </submittedName>
</protein>
<sequence>MPASPKFKTIITDYGKQRLIAAMSPGGTKLTLTQMAVGDGGGNPTNPDTTNTTLINEVWRAAVNSVSVDKKHSNIIIVELLIPAEVGGFWIREAGIYDEFNKLVAICSLPASEKPLLEQGSGRAQTVRMTLVISDLSTINITIDSTTIIATNDYVDNSLKEHEKSRNHPDATLTDKGFVKLYSGVTSIDETMAATPKAVKIAMDNASARLAKERNLADLTNVPLARQSLQLGNSATLNVGTTQGTVAAGDDSRITGAMQKDQNGADIPDKGLFSQNIGAAVAFSGGFSIGGDSNPWTTAEFISWLELMGAFNHPYWMCRGSWSYALNKTITDTGCGNICLAGAVVEVMGFHNALTIRVTTPTTTSGGGVASAQFTYINNGDGYAPGWRRELIRTGDEMTGNLTLRSDDRMHFMIANADGSVRAYIYKDKDDTGIHINNGADGYGDFVFGKDSILYVPFAVRTGGSRKLAIQSDNNSALNATFNLWGDANRPTVIELDDDQGWHLYSQRNLDGSILFTVDGDIMANRKLNVGAATFSSDGNVNGTVWGGWLNDWLNNIFASRFVRDVRAGNVESAQVWRAYGYNDQAPYVITGVINSNTDDLIDNLTRRPLQKNINGIWYNIDFI</sequence>